<accession>A0A6P0GK81</accession>
<dbReference type="AlphaFoldDB" id="A0A6P0GK81"/>
<gene>
    <name evidence="1" type="ORF">GCU54_16915</name>
</gene>
<dbReference type="EMBL" id="JAAGWE010000029">
    <property type="protein sequence ID" value="NEM07680.1"/>
    <property type="molecule type" value="Genomic_DNA"/>
</dbReference>
<protein>
    <recommendedName>
        <fullName evidence="3">DUF559 domain-containing protein</fullName>
    </recommendedName>
</protein>
<evidence type="ECO:0000313" key="1">
    <source>
        <dbReference type="EMBL" id="NEM07680.1"/>
    </source>
</evidence>
<dbReference type="Proteomes" id="UP000471126">
    <property type="component" value="Unassembled WGS sequence"/>
</dbReference>
<evidence type="ECO:0000313" key="2">
    <source>
        <dbReference type="Proteomes" id="UP000471126"/>
    </source>
</evidence>
<proteinExistence type="predicted"/>
<dbReference type="SUPFAM" id="SSF52980">
    <property type="entry name" value="Restriction endonuclease-like"/>
    <property type="match status" value="1"/>
</dbReference>
<sequence length="286" mass="30475">MPSPAHLVTGVFIGSHAVSAGDLTPRQLRSFRRVVQGVYADPSLPLDHRLRCEAVALLLPPGAVLGGSSAAGWHGAPWPALGDPVTVLRPADVEWRGPRGVRVHRSTLEPGEAELRDGVPVTTASRTAWDVAALEPLGTAVAALDAMVRSGTVDLPVLAARTSGASGRWGVTRVRRALSLVDPRAESGPETRVRVALVTAGLTPVPQFGVRHGGRFVARVDLAFPEVRPAVEYDGEHHFDGAQIVRDDERHARLLAAGWRVIRLSAADLRALDAVVQRVRAALATW</sequence>
<reference evidence="1 2" key="1">
    <citation type="submission" date="2019-12" db="EMBL/GenBank/DDBJ databases">
        <title>WGS of CPCC 203550 I12A-02606.</title>
        <authorList>
            <person name="Jiang Z."/>
        </authorList>
    </citation>
    <scope>NUCLEOTIDE SEQUENCE [LARGE SCALE GENOMIC DNA]</scope>
    <source>
        <strain evidence="1 2">I12A-02606</strain>
    </source>
</reference>
<name>A0A6P0GK81_9ACTN</name>
<comment type="caution">
    <text evidence="1">The sequence shown here is derived from an EMBL/GenBank/DDBJ whole genome shotgun (WGS) entry which is preliminary data.</text>
</comment>
<dbReference type="InterPro" id="IPR011335">
    <property type="entry name" value="Restrct_endonuc-II-like"/>
</dbReference>
<dbReference type="RefSeq" id="WP_163477744.1">
    <property type="nucleotide sequence ID" value="NZ_JAAGWE010000029.1"/>
</dbReference>
<organism evidence="1 2">
    <name type="scientific">Geodermatophilus normandii</name>
    <dbReference type="NCBI Taxonomy" id="1137989"/>
    <lineage>
        <taxon>Bacteria</taxon>
        <taxon>Bacillati</taxon>
        <taxon>Actinomycetota</taxon>
        <taxon>Actinomycetes</taxon>
        <taxon>Geodermatophilales</taxon>
        <taxon>Geodermatophilaceae</taxon>
        <taxon>Geodermatophilus</taxon>
    </lineage>
</organism>
<evidence type="ECO:0008006" key="3">
    <source>
        <dbReference type="Google" id="ProtNLM"/>
    </source>
</evidence>
<dbReference type="Gene3D" id="3.40.960.10">
    <property type="entry name" value="VSR Endonuclease"/>
    <property type="match status" value="1"/>
</dbReference>